<comment type="caution">
    <text evidence="1">The sequence shown here is derived from an EMBL/GenBank/DDBJ whole genome shotgun (WGS) entry which is preliminary data.</text>
</comment>
<proteinExistence type="predicted"/>
<protein>
    <submittedName>
        <fullName evidence="1">Uncharacterized protein</fullName>
    </submittedName>
</protein>
<reference evidence="1 2" key="1">
    <citation type="submission" date="2015-10" db="EMBL/GenBank/DDBJ databases">
        <title>Draft Genome Sequence of Chlorobium limicola strain Frasassi Growing under Artificial Lighting in the Frasassi Cave System.</title>
        <authorList>
            <person name="Mansor M."/>
            <person name="Macalady J."/>
        </authorList>
    </citation>
    <scope>NUCLEOTIDE SEQUENCE [LARGE SCALE GENOMIC DNA]</scope>
    <source>
        <strain evidence="1 2">Frasassi</strain>
    </source>
</reference>
<organism evidence="1 2">
    <name type="scientific">Chlorobium limicola</name>
    <dbReference type="NCBI Taxonomy" id="1092"/>
    <lineage>
        <taxon>Bacteria</taxon>
        <taxon>Pseudomonadati</taxon>
        <taxon>Chlorobiota</taxon>
        <taxon>Chlorobiia</taxon>
        <taxon>Chlorobiales</taxon>
        <taxon>Chlorobiaceae</taxon>
        <taxon>Chlorobium/Pelodictyon group</taxon>
        <taxon>Chlorobium</taxon>
    </lineage>
</organism>
<evidence type="ECO:0000313" key="1">
    <source>
        <dbReference type="EMBL" id="KUL32949.1"/>
    </source>
</evidence>
<gene>
    <name evidence="1" type="ORF">ASB62_00880</name>
</gene>
<dbReference type="Proteomes" id="UP000053937">
    <property type="component" value="Unassembled WGS sequence"/>
</dbReference>
<dbReference type="EMBL" id="LMBR01000008">
    <property type="protein sequence ID" value="KUL32949.1"/>
    <property type="molecule type" value="Genomic_DNA"/>
</dbReference>
<dbReference type="AlphaFoldDB" id="A0A117MS89"/>
<accession>A0A117MS89</accession>
<name>A0A117MS89_CHLLI</name>
<evidence type="ECO:0000313" key="2">
    <source>
        <dbReference type="Proteomes" id="UP000053937"/>
    </source>
</evidence>
<sequence>MVRNEAEVIRQPTVALMALVFLEKVNRGCYSGILQGCFMFDTRSLCEKLFAFSLLLVRDNVRVEST</sequence>
<keyword evidence="2" id="KW-1185">Reference proteome</keyword>